<keyword evidence="2" id="KW-1185">Reference proteome</keyword>
<reference evidence="1 2" key="1">
    <citation type="journal article" date="2015" name="Sci. Rep.">
        <title>Genome of the facultative scuticociliatosis pathogen Pseudocohnilembus persalinus provides insight into its virulence through horizontal gene transfer.</title>
        <authorList>
            <person name="Xiong J."/>
            <person name="Wang G."/>
            <person name="Cheng J."/>
            <person name="Tian M."/>
            <person name="Pan X."/>
            <person name="Warren A."/>
            <person name="Jiang C."/>
            <person name="Yuan D."/>
            <person name="Miao W."/>
        </authorList>
    </citation>
    <scope>NUCLEOTIDE SEQUENCE [LARGE SCALE GENOMIC DNA]</scope>
    <source>
        <strain evidence="1">36N120E</strain>
    </source>
</reference>
<comment type="caution">
    <text evidence="1">The sequence shown here is derived from an EMBL/GenBank/DDBJ whole genome shotgun (WGS) entry which is preliminary data.</text>
</comment>
<dbReference type="EMBL" id="LDAU01000107">
    <property type="protein sequence ID" value="KRX05490.1"/>
    <property type="molecule type" value="Genomic_DNA"/>
</dbReference>
<dbReference type="InParanoid" id="A0A0V0QT73"/>
<accession>A0A0V0QT73</accession>
<protein>
    <submittedName>
        <fullName evidence="1">Uncharacterized protein</fullName>
    </submittedName>
</protein>
<organism evidence="1 2">
    <name type="scientific">Pseudocohnilembus persalinus</name>
    <name type="common">Ciliate</name>
    <dbReference type="NCBI Taxonomy" id="266149"/>
    <lineage>
        <taxon>Eukaryota</taxon>
        <taxon>Sar</taxon>
        <taxon>Alveolata</taxon>
        <taxon>Ciliophora</taxon>
        <taxon>Intramacronucleata</taxon>
        <taxon>Oligohymenophorea</taxon>
        <taxon>Scuticociliatia</taxon>
        <taxon>Philasterida</taxon>
        <taxon>Pseudocohnilembidae</taxon>
        <taxon>Pseudocohnilembus</taxon>
    </lineage>
</organism>
<dbReference type="Proteomes" id="UP000054937">
    <property type="component" value="Unassembled WGS sequence"/>
</dbReference>
<sequence length="173" mass="20371">MNLQFSEISAHFNRDIEIAERLKKNLTAILKAEDQVLVAYTNFYNDLEFISEKENIESLTQIFREATTCFQESVSMLKDYKDLLNTKVEPSISSYYLEVKKLNTSLENLTKLDEEAIVKHMTNKLMKYFAISLQHFSSLAQTIQKNDVQQEAYQWYSQLAKPQQYDIENKFQK</sequence>
<evidence type="ECO:0000313" key="2">
    <source>
        <dbReference type="Proteomes" id="UP000054937"/>
    </source>
</evidence>
<evidence type="ECO:0000313" key="1">
    <source>
        <dbReference type="EMBL" id="KRX05490.1"/>
    </source>
</evidence>
<dbReference type="AlphaFoldDB" id="A0A0V0QT73"/>
<gene>
    <name evidence="1" type="ORF">PPERSA_04527</name>
</gene>
<proteinExistence type="predicted"/>
<name>A0A0V0QT73_PSEPJ</name>